<dbReference type="GO" id="GO:0004335">
    <property type="term" value="F:galactokinase activity"/>
    <property type="evidence" value="ECO:0007669"/>
    <property type="project" value="UniProtKB-UniRule"/>
</dbReference>
<dbReference type="PRINTS" id="PR00959">
    <property type="entry name" value="MEVGALKINASE"/>
</dbReference>
<dbReference type="NCBIfam" id="TIGR00131">
    <property type="entry name" value="gal_kin"/>
    <property type="match status" value="1"/>
</dbReference>
<dbReference type="Gene3D" id="3.30.70.890">
    <property type="entry name" value="GHMP kinase, C-terminal domain"/>
    <property type="match status" value="1"/>
</dbReference>
<feature type="domain" description="Galactokinase N-terminal" evidence="15">
    <location>
        <begin position="11"/>
        <end position="57"/>
    </location>
</feature>
<keyword evidence="3 11" id="KW-0808">Transferase</keyword>
<dbReference type="AlphaFoldDB" id="A0AAE9ZA42"/>
<dbReference type="SUPFAM" id="SSF54211">
    <property type="entry name" value="Ribosomal protein S5 domain 2-like"/>
    <property type="match status" value="1"/>
</dbReference>
<feature type="active site" description="Proton acceptor" evidence="11">
    <location>
        <position position="173"/>
    </location>
</feature>
<feature type="site" description="Transition state stabilizer" evidence="11">
    <location>
        <position position="28"/>
    </location>
</feature>
<dbReference type="SUPFAM" id="SSF55060">
    <property type="entry name" value="GHMP Kinase, C-terminal domain"/>
    <property type="match status" value="1"/>
</dbReference>
<evidence type="ECO:0000256" key="6">
    <source>
        <dbReference type="ARBA" id="ARBA00022777"/>
    </source>
</evidence>
<dbReference type="Proteomes" id="UP000032352">
    <property type="component" value="Chromosome pTvir"/>
</dbReference>
<dbReference type="Pfam" id="PF10509">
    <property type="entry name" value="GalKase_gal_bdg"/>
    <property type="match status" value="1"/>
</dbReference>
<gene>
    <name evidence="11 16" type="primary">galK</name>
    <name evidence="16" type="ORF">SG34_033595</name>
</gene>
<keyword evidence="17" id="KW-1185">Reference proteome</keyword>
<dbReference type="PRINTS" id="PR00473">
    <property type="entry name" value="GALCTOKINASE"/>
</dbReference>
<keyword evidence="4 11" id="KW-0479">Metal-binding</keyword>
<feature type="binding site" evidence="11">
    <location>
        <position position="222"/>
    </location>
    <ligand>
        <name>substrate</name>
    </ligand>
</feature>
<dbReference type="PANTHER" id="PTHR10457:SF7">
    <property type="entry name" value="GALACTOKINASE-RELATED"/>
    <property type="match status" value="1"/>
</dbReference>
<dbReference type="EC" id="2.7.1.6" evidence="11 12"/>
<dbReference type="InterPro" id="IPR006204">
    <property type="entry name" value="GHMP_kinase_N_dom"/>
</dbReference>
<name>A0AAE9ZA42_9GAMM</name>
<dbReference type="InterPro" id="IPR006206">
    <property type="entry name" value="Mevalonate/galactokinase"/>
</dbReference>
<evidence type="ECO:0000313" key="16">
    <source>
        <dbReference type="EMBL" id="WDE08829.1"/>
    </source>
</evidence>
<comment type="catalytic activity">
    <reaction evidence="11">
        <text>alpha-D-galactose + ATP = alpha-D-galactose 1-phosphate + ADP + H(+)</text>
        <dbReference type="Rhea" id="RHEA:13553"/>
        <dbReference type="ChEBI" id="CHEBI:15378"/>
        <dbReference type="ChEBI" id="CHEBI:28061"/>
        <dbReference type="ChEBI" id="CHEBI:30616"/>
        <dbReference type="ChEBI" id="CHEBI:58336"/>
        <dbReference type="ChEBI" id="CHEBI:456216"/>
        <dbReference type="EC" id="2.7.1.6"/>
    </reaction>
</comment>
<dbReference type="FunFam" id="3.30.230.10:FF:000017">
    <property type="entry name" value="Galactokinase"/>
    <property type="match status" value="1"/>
</dbReference>
<dbReference type="EMBL" id="CP059734">
    <property type="protein sequence ID" value="WDE08829.1"/>
    <property type="molecule type" value="Genomic_DNA"/>
</dbReference>
<evidence type="ECO:0000256" key="9">
    <source>
        <dbReference type="ARBA" id="ARBA00023144"/>
    </source>
</evidence>
<dbReference type="InterPro" id="IPR013750">
    <property type="entry name" value="GHMP_kinase_C_dom"/>
</dbReference>
<comment type="function">
    <text evidence="11">Catalyzes the transfer of the gamma-phosphate of ATP to D-galactose to form alpha-D-galactose-1-phosphate (Gal-1-P).</text>
</comment>
<feature type="binding site" evidence="11">
    <location>
        <position position="129"/>
    </location>
    <ligand>
        <name>Mg(2+)</name>
        <dbReference type="ChEBI" id="CHEBI:18420"/>
    </ligand>
</feature>
<evidence type="ECO:0000256" key="4">
    <source>
        <dbReference type="ARBA" id="ARBA00022723"/>
    </source>
</evidence>
<dbReference type="InterPro" id="IPR022963">
    <property type="entry name" value="Galactokinase_bac"/>
</dbReference>
<evidence type="ECO:0000259" key="15">
    <source>
        <dbReference type="Pfam" id="PF10509"/>
    </source>
</evidence>
<proteinExistence type="inferred from homology"/>
<keyword evidence="5 11" id="KW-0547">Nucleotide-binding</keyword>
<dbReference type="FunFam" id="3.30.70.890:FF:000001">
    <property type="entry name" value="Galactokinase"/>
    <property type="match status" value="1"/>
</dbReference>
<dbReference type="Pfam" id="PF00288">
    <property type="entry name" value="GHMP_kinases_N"/>
    <property type="match status" value="1"/>
</dbReference>
<protein>
    <recommendedName>
        <fullName evidence="11 12">Galactokinase</fullName>
        <ecNumber evidence="11 12">2.7.1.6</ecNumber>
    </recommendedName>
    <alternativeName>
        <fullName evidence="11">Galactose kinase</fullName>
    </alternativeName>
</protein>
<evidence type="ECO:0000259" key="14">
    <source>
        <dbReference type="Pfam" id="PF08544"/>
    </source>
</evidence>
<reference evidence="16 17" key="2">
    <citation type="journal article" date="2022" name="Mar. Drugs">
        <title>Bioassay-Guided Fractionation Leads to the Detection of Cholic Acid Generated by the Rare Thalassomonas sp.</title>
        <authorList>
            <person name="Pheiffer F."/>
            <person name="Schneider Y.K."/>
            <person name="Hansen E.H."/>
            <person name="Andersen J.H."/>
            <person name="Isaksson J."/>
            <person name="Busche T."/>
            <person name="R C."/>
            <person name="Kalinowski J."/>
            <person name="Zyl L.V."/>
            <person name="Trindade M."/>
        </authorList>
    </citation>
    <scope>NUCLEOTIDE SEQUENCE [LARGE SCALE GENOMIC DNA]</scope>
    <source>
        <strain evidence="16 17">XOM25</strain>
    </source>
</reference>
<keyword evidence="2 11" id="KW-0963">Cytoplasm</keyword>
<dbReference type="InterPro" id="IPR036554">
    <property type="entry name" value="GHMP_kinase_C_sf"/>
</dbReference>
<dbReference type="GO" id="GO:0005829">
    <property type="term" value="C:cytosol"/>
    <property type="evidence" value="ECO:0007669"/>
    <property type="project" value="TreeGrafter"/>
</dbReference>
<dbReference type="InterPro" id="IPR006203">
    <property type="entry name" value="GHMP_knse_ATP-bd_CS"/>
</dbReference>
<feature type="binding site" evidence="11">
    <location>
        <begin position="123"/>
        <end position="129"/>
    </location>
    <ligand>
        <name>ATP</name>
        <dbReference type="ChEBI" id="CHEBI:30616"/>
    </ligand>
</feature>
<keyword evidence="9 11" id="KW-0299">Galactose metabolism</keyword>
<evidence type="ECO:0000313" key="17">
    <source>
        <dbReference type="Proteomes" id="UP000032352"/>
    </source>
</evidence>
<comment type="similarity">
    <text evidence="1 11">Belongs to the GHMP kinase family. GalK subfamily.</text>
</comment>
<accession>A0AAE9ZA42</accession>
<dbReference type="PROSITE" id="PS00627">
    <property type="entry name" value="GHMP_KINASES_ATP"/>
    <property type="match status" value="1"/>
</dbReference>
<evidence type="ECO:0000256" key="5">
    <source>
        <dbReference type="ARBA" id="ARBA00022741"/>
    </source>
</evidence>
<dbReference type="Gene3D" id="3.30.230.10">
    <property type="match status" value="1"/>
</dbReference>
<dbReference type="NCBIfam" id="NF003472">
    <property type="entry name" value="PRK05101.1"/>
    <property type="match status" value="1"/>
</dbReference>
<evidence type="ECO:0000256" key="8">
    <source>
        <dbReference type="ARBA" id="ARBA00022842"/>
    </source>
</evidence>
<feature type="domain" description="GHMP kinase C-terminal" evidence="14">
    <location>
        <begin position="277"/>
        <end position="357"/>
    </location>
</feature>
<keyword evidence="7 11" id="KW-0067">ATP-binding</keyword>
<comment type="caution">
    <text evidence="11">Lacks conserved residue(s) required for the propagation of feature annotation.</text>
</comment>
<dbReference type="Pfam" id="PF08544">
    <property type="entry name" value="GHMP_kinases_C"/>
    <property type="match status" value="1"/>
</dbReference>
<reference evidence="16 17" key="1">
    <citation type="journal article" date="2015" name="Genome Announc.">
        <title>Draft Genome Sequences of Marine Isolates of Thalassomonas viridans and Thalassomonas actiniarum.</title>
        <authorList>
            <person name="Olonade I."/>
            <person name="van Zyl L.J."/>
            <person name="Trindade M."/>
        </authorList>
    </citation>
    <scope>NUCLEOTIDE SEQUENCE [LARGE SCALE GENOMIC DNA]</scope>
    <source>
        <strain evidence="16 17">XOM25</strain>
    </source>
</reference>
<comment type="subcellular location">
    <subcellularLocation>
        <location evidence="11">Cytoplasm</location>
    </subcellularLocation>
</comment>
<dbReference type="InterPro" id="IPR019741">
    <property type="entry name" value="Galactokinase_CS"/>
</dbReference>
<evidence type="ECO:0000256" key="2">
    <source>
        <dbReference type="ARBA" id="ARBA00022490"/>
    </source>
</evidence>
<sequence>MKRSETLTDYFTEAFQARPELVCHAPGRVNLIGDHTDYNQGFVLPVAIDFGTDIAIKARDDRTIRVVAWDLGREQVRFSLDDIRFDQQAPWSNYLRGSLIALMETYPDIKGADLLVSGNVPQGAGLSSSASFEMAVLSAFAQINDLALDGVAAALKGQQAENDFVGCNCGIMDQLISAQGKRDHAMLLDCQSLSYQYAALPKELSLLIVNSNVKRGLVDSEYNLRREQCEAAAGFFGKSSLRELSLRELNQAETDLDPVLFKRARHVISENLRTEQMLSALNNRDMATMSRLMADSHLSLKEDFQVTTRETDLLVDILAKVLSGQGGARMTGGGFGGCVVALAPGHLVPEAIAAVLDQYQAATGLVPDIYQCRAVDGAFS</sequence>
<evidence type="ECO:0000256" key="10">
    <source>
        <dbReference type="ARBA" id="ARBA00023277"/>
    </source>
</evidence>
<dbReference type="GO" id="GO:0000287">
    <property type="term" value="F:magnesium ion binding"/>
    <property type="evidence" value="ECO:0007669"/>
    <property type="project" value="UniProtKB-UniRule"/>
</dbReference>
<evidence type="ECO:0000259" key="13">
    <source>
        <dbReference type="Pfam" id="PF00288"/>
    </source>
</evidence>
<evidence type="ECO:0000256" key="7">
    <source>
        <dbReference type="ARBA" id="ARBA00022840"/>
    </source>
</evidence>
<evidence type="ECO:0000256" key="12">
    <source>
        <dbReference type="NCBIfam" id="TIGR00131"/>
    </source>
</evidence>
<dbReference type="HAMAP" id="MF_00246">
    <property type="entry name" value="Galactokinase"/>
    <property type="match status" value="1"/>
</dbReference>
<dbReference type="InterPro" id="IPR014721">
    <property type="entry name" value="Ribsml_uS5_D2-typ_fold_subgr"/>
</dbReference>
<dbReference type="PANTHER" id="PTHR10457">
    <property type="entry name" value="MEVALONATE KINASE/GALACTOKINASE"/>
    <property type="match status" value="1"/>
</dbReference>
<comment type="pathway">
    <text evidence="11">Carbohydrate metabolism; galactose metabolism.</text>
</comment>
<dbReference type="InterPro" id="IPR019539">
    <property type="entry name" value="GalKase_N"/>
</dbReference>
<dbReference type="RefSeq" id="WP_044841017.1">
    <property type="nucleotide sequence ID" value="NZ_CP059734.1"/>
</dbReference>
<evidence type="ECO:0000256" key="1">
    <source>
        <dbReference type="ARBA" id="ARBA00006566"/>
    </source>
</evidence>
<keyword evidence="8 11" id="KW-0460">Magnesium</keyword>
<dbReference type="InterPro" id="IPR000705">
    <property type="entry name" value="Galactokinase"/>
</dbReference>
<dbReference type="KEGG" id="tvd:SG34_033595"/>
<feature type="domain" description="GHMP kinase N-terminal" evidence="13">
    <location>
        <begin position="93"/>
        <end position="180"/>
    </location>
</feature>
<dbReference type="GO" id="GO:0005524">
    <property type="term" value="F:ATP binding"/>
    <property type="evidence" value="ECO:0007669"/>
    <property type="project" value="UniProtKB-UniRule"/>
</dbReference>
<evidence type="ECO:0000256" key="11">
    <source>
        <dbReference type="HAMAP-Rule" id="MF_00246"/>
    </source>
</evidence>
<dbReference type="InterPro" id="IPR020568">
    <property type="entry name" value="Ribosomal_Su5_D2-typ_SF"/>
</dbReference>
<keyword evidence="10 11" id="KW-0119">Carbohydrate metabolism</keyword>
<keyword evidence="6 11" id="KW-0418">Kinase</keyword>
<dbReference type="GO" id="GO:0006012">
    <property type="term" value="P:galactose metabolic process"/>
    <property type="evidence" value="ECO:0007669"/>
    <property type="project" value="UniProtKB-UniRule"/>
</dbReference>
<dbReference type="PIRSF" id="PIRSF000530">
    <property type="entry name" value="Galactokinase"/>
    <property type="match status" value="1"/>
</dbReference>
<dbReference type="PROSITE" id="PS00106">
    <property type="entry name" value="GALACTOKINASE"/>
    <property type="match status" value="1"/>
</dbReference>
<organism evidence="16 17">
    <name type="scientific">Thalassomonas viridans</name>
    <dbReference type="NCBI Taxonomy" id="137584"/>
    <lineage>
        <taxon>Bacteria</taxon>
        <taxon>Pseudomonadati</taxon>
        <taxon>Pseudomonadota</taxon>
        <taxon>Gammaproteobacteria</taxon>
        <taxon>Alteromonadales</taxon>
        <taxon>Colwelliaceae</taxon>
        <taxon>Thalassomonas</taxon>
    </lineage>
</organism>
<feature type="binding site" evidence="11">
    <location>
        <position position="161"/>
    </location>
    <ligand>
        <name>Mg(2+)</name>
        <dbReference type="ChEBI" id="CHEBI:18420"/>
    </ligand>
</feature>
<evidence type="ECO:0000256" key="3">
    <source>
        <dbReference type="ARBA" id="ARBA00022679"/>
    </source>
</evidence>